<dbReference type="InterPro" id="IPR001764">
    <property type="entry name" value="Glyco_hydro_3_N"/>
</dbReference>
<dbReference type="InterPro" id="IPR002772">
    <property type="entry name" value="Glyco_hydro_3_C"/>
</dbReference>
<dbReference type="InterPro" id="IPR036962">
    <property type="entry name" value="Glyco_hydro_3_N_sf"/>
</dbReference>
<dbReference type="Pfam" id="PF00933">
    <property type="entry name" value="Glyco_hydro_3"/>
    <property type="match status" value="1"/>
</dbReference>
<dbReference type="SUPFAM" id="SSF51445">
    <property type="entry name" value="(Trans)glycosidases"/>
    <property type="match status" value="1"/>
</dbReference>
<dbReference type="SMART" id="SM01217">
    <property type="entry name" value="Fn3_like"/>
    <property type="match status" value="1"/>
</dbReference>
<dbReference type="AlphaFoldDB" id="A0AAU7EGH0"/>
<dbReference type="PANTHER" id="PTHR42715:SF10">
    <property type="entry name" value="BETA-GLUCOSIDASE"/>
    <property type="match status" value="1"/>
</dbReference>
<protein>
    <submittedName>
        <fullName evidence="4">Glycoside hydrolase family 3 C-terminal domain-containing protein</fullName>
    </submittedName>
</protein>
<gene>
    <name evidence="4" type="ORF">QLS71_000600</name>
</gene>
<dbReference type="InterPro" id="IPR026891">
    <property type="entry name" value="Fn3-like"/>
</dbReference>
<dbReference type="GO" id="GO:0008422">
    <property type="term" value="F:beta-glucosidase activity"/>
    <property type="evidence" value="ECO:0007669"/>
    <property type="project" value="UniProtKB-ARBA"/>
</dbReference>
<dbReference type="PRINTS" id="PR00133">
    <property type="entry name" value="GLHYDRLASE3"/>
</dbReference>
<dbReference type="Gene3D" id="3.20.20.300">
    <property type="entry name" value="Glycoside hydrolase, family 3, N-terminal domain"/>
    <property type="match status" value="1"/>
</dbReference>
<dbReference type="GO" id="GO:0005975">
    <property type="term" value="P:carbohydrate metabolic process"/>
    <property type="evidence" value="ECO:0007669"/>
    <property type="project" value="InterPro"/>
</dbReference>
<dbReference type="SUPFAM" id="SSF52279">
    <property type="entry name" value="Beta-D-glucan exohydrolase, C-terminal domain"/>
    <property type="match status" value="1"/>
</dbReference>
<evidence type="ECO:0000313" key="4">
    <source>
        <dbReference type="EMBL" id="XBL14537.1"/>
    </source>
</evidence>
<evidence type="ECO:0000313" key="5">
    <source>
        <dbReference type="Proteomes" id="UP001224325"/>
    </source>
</evidence>
<evidence type="ECO:0000256" key="2">
    <source>
        <dbReference type="ARBA" id="ARBA00022801"/>
    </source>
</evidence>
<dbReference type="InterPro" id="IPR013783">
    <property type="entry name" value="Ig-like_fold"/>
</dbReference>
<feature type="domain" description="Fibronectin type III-like" evidence="3">
    <location>
        <begin position="619"/>
        <end position="689"/>
    </location>
</feature>
<dbReference type="KEGG" id="mlil:QLS71_000600"/>
<evidence type="ECO:0000259" key="3">
    <source>
        <dbReference type="SMART" id="SM01217"/>
    </source>
</evidence>
<accession>A0AAU7EGH0</accession>
<dbReference type="Gene3D" id="3.40.50.1700">
    <property type="entry name" value="Glycoside hydrolase family 3 C-terminal domain"/>
    <property type="match status" value="1"/>
</dbReference>
<dbReference type="FunFam" id="2.60.40.10:FF:000495">
    <property type="entry name" value="Periplasmic beta-glucosidase"/>
    <property type="match status" value="1"/>
</dbReference>
<dbReference type="RefSeq" id="WP_308992400.1">
    <property type="nucleotide sequence ID" value="NZ_CP155618.1"/>
</dbReference>
<dbReference type="PANTHER" id="PTHR42715">
    <property type="entry name" value="BETA-GLUCOSIDASE"/>
    <property type="match status" value="1"/>
</dbReference>
<dbReference type="InterPro" id="IPR050288">
    <property type="entry name" value="Cellulose_deg_GH3"/>
</dbReference>
<keyword evidence="2 4" id="KW-0378">Hydrolase</keyword>
<dbReference type="InterPro" id="IPR017853">
    <property type="entry name" value="GH"/>
</dbReference>
<comment type="similarity">
    <text evidence="1">Belongs to the glycosyl hydrolase 3 family.</text>
</comment>
<keyword evidence="5" id="KW-1185">Reference proteome</keyword>
<dbReference type="Gene3D" id="2.60.40.10">
    <property type="entry name" value="Immunoglobulins"/>
    <property type="match status" value="1"/>
</dbReference>
<evidence type="ECO:0000256" key="1">
    <source>
        <dbReference type="ARBA" id="ARBA00005336"/>
    </source>
</evidence>
<reference evidence="4" key="1">
    <citation type="submission" date="2024-04" db="EMBL/GenBank/DDBJ databases">
        <title>Mariniflexile litorale, isolated from the shallow sediments of the Sea of Japan.</title>
        <authorList>
            <person name="Romanenko L."/>
            <person name="Isaeva M."/>
        </authorList>
    </citation>
    <scope>NUCLEOTIDE SEQUENCE [LARGE SCALE GENOMIC DNA]</scope>
    <source>
        <strain evidence="4">KMM 9835</strain>
    </source>
</reference>
<dbReference type="Proteomes" id="UP001224325">
    <property type="component" value="Chromosome"/>
</dbReference>
<proteinExistence type="inferred from homology"/>
<organism evidence="4 5">
    <name type="scientific">Mariniflexile litorale</name>
    <dbReference type="NCBI Taxonomy" id="3045158"/>
    <lineage>
        <taxon>Bacteria</taxon>
        <taxon>Pseudomonadati</taxon>
        <taxon>Bacteroidota</taxon>
        <taxon>Flavobacteriia</taxon>
        <taxon>Flavobacteriales</taxon>
        <taxon>Flavobacteriaceae</taxon>
        <taxon>Mariniflexile</taxon>
    </lineage>
</organism>
<dbReference type="EMBL" id="CP155618">
    <property type="protein sequence ID" value="XBL14537.1"/>
    <property type="molecule type" value="Genomic_DNA"/>
</dbReference>
<sequence length="701" mass="78504">MIRNITIKMPLLLILGLMVFNSYCQTIKPFNTTLNFEEADKKANEILQQMTLDEKIELIAGDDMLIRGIKRLNIPPVITADATQGVRLAWDEKGKVKWGVGIEKSTAFPAPILLASTWNPQLSHDYAKSIGEECRAGNIRVLLGPGMNIYRISQNGRNFEYFGEDPFLAARMIENYVKGLQSTGTIATLKHFLGNQTEFKRRRSNSIVDERALQEIYMPAFEAGIDAGALAVMTAYNQINGEWTGQSHYVINKLLKKDLGFKWLVMSDWWSVYDGEKVSKSGLDLEMPWATSLKGIKEKIDQGKVLESDIDRMAKSILRTCFAMGIYNSTKMNGDVNYDAHELVALNTAREGTILLKNSNAILPLSKAKNHKILITGKYAAKFARGGGAAYVKGYNNVVLLDALKTEFGNQIEYKEKPSIDELKQADIVLASIGTFDEEGSDRPFNLPEEDENQILKIVEANKNTIVIVNSGSGIKMTNWADKVAAIIYGWYPGQIGNVALAEILSGKTNPSGKLPISIEKHFENTLGYPYLPTGEEVTDPTPEHEHPVYDVNYNEGVFVGYRWYDSKKVEPLFPFGHGLSYSNFSYKKLHVTPQSFTSDNEVIVSFEVKNTSKVAGSEVVQVYVSDIDSSVPRPEKELKGFLKVYLQPGESKQIEIVLNNRSFSFWDINTKQWKAESGKFRIQVGSSSKEIKLNTIVKMK</sequence>
<dbReference type="Pfam" id="PF01915">
    <property type="entry name" value="Glyco_hydro_3_C"/>
    <property type="match status" value="1"/>
</dbReference>
<dbReference type="InterPro" id="IPR036881">
    <property type="entry name" value="Glyco_hydro_3_C_sf"/>
</dbReference>
<dbReference type="Pfam" id="PF14310">
    <property type="entry name" value="Fn3-like"/>
    <property type="match status" value="1"/>
</dbReference>
<name>A0AAU7EGH0_9FLAO</name>